<evidence type="ECO:0000256" key="9">
    <source>
        <dbReference type="ARBA" id="ARBA00022989"/>
    </source>
</evidence>
<protein>
    <recommendedName>
        <fullName evidence="18">P/Homo B domain-containing protein</fullName>
    </recommendedName>
</protein>
<evidence type="ECO:0000256" key="6">
    <source>
        <dbReference type="ARBA" id="ARBA00022801"/>
    </source>
</evidence>
<feature type="compositionally biased region" description="Basic and acidic residues" evidence="15">
    <location>
        <begin position="1077"/>
        <end position="1090"/>
    </location>
</feature>
<evidence type="ECO:0000313" key="19">
    <source>
        <dbReference type="EMBL" id="KAF5387483.1"/>
    </source>
</evidence>
<comment type="caution">
    <text evidence="19">The sequence shown here is derived from an EMBL/GenBank/DDBJ whole genome shotgun (WGS) entry which is preliminary data.</text>
</comment>
<evidence type="ECO:0000256" key="17">
    <source>
        <dbReference type="SAM" id="SignalP"/>
    </source>
</evidence>
<evidence type="ECO:0000256" key="2">
    <source>
        <dbReference type="ARBA" id="ARBA00005325"/>
    </source>
</evidence>
<feature type="active site" description="Charge relay system" evidence="13 14">
    <location>
        <position position="362"/>
    </location>
</feature>
<dbReference type="InterPro" id="IPR002884">
    <property type="entry name" value="P_dom"/>
</dbReference>
<evidence type="ECO:0000256" key="7">
    <source>
        <dbReference type="ARBA" id="ARBA00022825"/>
    </source>
</evidence>
<evidence type="ECO:0000256" key="16">
    <source>
        <dbReference type="SAM" id="Phobius"/>
    </source>
</evidence>
<accession>A0A8H5HQA7</accession>
<dbReference type="InterPro" id="IPR034182">
    <property type="entry name" value="Kexin/furin"/>
</dbReference>
<keyword evidence="20" id="KW-1185">Reference proteome</keyword>
<evidence type="ECO:0000256" key="10">
    <source>
        <dbReference type="ARBA" id="ARBA00023136"/>
    </source>
</evidence>
<dbReference type="FunFam" id="3.40.50.200:FF:000005">
    <property type="entry name" value="Proprotein convertase subtilisin/kexin type 7"/>
    <property type="match status" value="1"/>
</dbReference>
<dbReference type="PROSITE" id="PS00137">
    <property type="entry name" value="SUBTILASE_HIS"/>
    <property type="match status" value="1"/>
</dbReference>
<dbReference type="GO" id="GO:0007323">
    <property type="term" value="P:peptide pheromone maturation"/>
    <property type="evidence" value="ECO:0007669"/>
    <property type="project" value="UniProtKB-ARBA"/>
</dbReference>
<feature type="signal peptide" evidence="17">
    <location>
        <begin position="1"/>
        <end position="21"/>
    </location>
</feature>
<feature type="compositionally biased region" description="Gly residues" evidence="15">
    <location>
        <begin position="1042"/>
        <end position="1055"/>
    </location>
</feature>
<evidence type="ECO:0000256" key="1">
    <source>
        <dbReference type="ARBA" id="ARBA00004370"/>
    </source>
</evidence>
<dbReference type="AlphaFoldDB" id="A0A8H5HQA7"/>
<dbReference type="InterPro" id="IPR023828">
    <property type="entry name" value="Peptidase_S8_Ser-AS"/>
</dbReference>
<organism evidence="19 20">
    <name type="scientific">Collybiopsis confluens</name>
    <dbReference type="NCBI Taxonomy" id="2823264"/>
    <lineage>
        <taxon>Eukaryota</taxon>
        <taxon>Fungi</taxon>
        <taxon>Dikarya</taxon>
        <taxon>Basidiomycota</taxon>
        <taxon>Agaricomycotina</taxon>
        <taxon>Agaricomycetes</taxon>
        <taxon>Agaricomycetidae</taxon>
        <taxon>Agaricales</taxon>
        <taxon>Marasmiineae</taxon>
        <taxon>Omphalotaceae</taxon>
        <taxon>Collybiopsis</taxon>
    </lineage>
</organism>
<feature type="compositionally biased region" description="Acidic residues" evidence="15">
    <location>
        <begin position="1022"/>
        <end position="1034"/>
    </location>
</feature>
<keyword evidence="12" id="KW-0325">Glycoprotein</keyword>
<dbReference type="EMBL" id="JAACJN010000031">
    <property type="protein sequence ID" value="KAF5387483.1"/>
    <property type="molecule type" value="Genomic_DNA"/>
</dbReference>
<dbReference type="Proteomes" id="UP000518752">
    <property type="component" value="Unassembled WGS sequence"/>
</dbReference>
<dbReference type="PROSITE" id="PS51829">
    <property type="entry name" value="P_HOMO_B"/>
    <property type="match status" value="1"/>
</dbReference>
<feature type="compositionally biased region" description="Low complexity" evidence="15">
    <location>
        <begin position="871"/>
        <end position="893"/>
    </location>
</feature>
<feature type="active site" description="Charge relay system" evidence="13 14">
    <location>
        <position position="400"/>
    </location>
</feature>
<dbReference type="PRINTS" id="PR00723">
    <property type="entry name" value="SUBTILISIN"/>
</dbReference>
<keyword evidence="8" id="KW-0106">Calcium</keyword>
<reference evidence="19 20" key="1">
    <citation type="journal article" date="2020" name="ISME J.">
        <title>Uncovering the hidden diversity of litter-decomposition mechanisms in mushroom-forming fungi.</title>
        <authorList>
            <person name="Floudas D."/>
            <person name="Bentzer J."/>
            <person name="Ahren D."/>
            <person name="Johansson T."/>
            <person name="Persson P."/>
            <person name="Tunlid A."/>
        </authorList>
    </citation>
    <scope>NUCLEOTIDE SEQUENCE [LARGE SCALE GENOMIC DNA]</scope>
    <source>
        <strain evidence="19 20">CBS 406.79</strain>
    </source>
</reference>
<feature type="active site" description="Charge relay system" evidence="13 14">
    <location>
        <position position="572"/>
    </location>
</feature>
<comment type="similarity">
    <text evidence="2">Belongs to the peptidase S8 family. Furin subfamily.</text>
</comment>
<evidence type="ECO:0000256" key="15">
    <source>
        <dbReference type="SAM" id="MobiDB-lite"/>
    </source>
</evidence>
<evidence type="ECO:0000313" key="20">
    <source>
        <dbReference type="Proteomes" id="UP000518752"/>
    </source>
</evidence>
<keyword evidence="9 16" id="KW-1133">Transmembrane helix</keyword>
<name>A0A8H5HQA7_9AGAR</name>
<dbReference type="Gene3D" id="2.60.120.260">
    <property type="entry name" value="Galactose-binding domain-like"/>
    <property type="match status" value="1"/>
</dbReference>
<evidence type="ECO:0000256" key="13">
    <source>
        <dbReference type="PIRSR" id="PIRSR615500-1"/>
    </source>
</evidence>
<feature type="region of interest" description="Disordered" evidence="15">
    <location>
        <begin position="987"/>
        <end position="1090"/>
    </location>
</feature>
<comment type="subcellular location">
    <subcellularLocation>
        <location evidence="1">Membrane</location>
    </subcellularLocation>
</comment>
<dbReference type="GO" id="GO:0004252">
    <property type="term" value="F:serine-type endopeptidase activity"/>
    <property type="evidence" value="ECO:0007669"/>
    <property type="project" value="UniProtKB-UniRule"/>
</dbReference>
<feature type="transmembrane region" description="Helical" evidence="16">
    <location>
        <begin position="939"/>
        <end position="959"/>
    </location>
</feature>
<dbReference type="CDD" id="cd04059">
    <property type="entry name" value="Peptidases_S8_Protein_convertases_Kexins_Furin-like"/>
    <property type="match status" value="1"/>
</dbReference>
<dbReference type="InterPro" id="IPR000209">
    <property type="entry name" value="Peptidase_S8/S53_dom"/>
</dbReference>
<evidence type="ECO:0000256" key="5">
    <source>
        <dbReference type="ARBA" id="ARBA00022729"/>
    </source>
</evidence>
<dbReference type="InterPro" id="IPR008979">
    <property type="entry name" value="Galactose-bd-like_sf"/>
</dbReference>
<dbReference type="PROSITE" id="PS51892">
    <property type="entry name" value="SUBTILASE"/>
    <property type="match status" value="1"/>
</dbReference>
<dbReference type="InterPro" id="IPR023827">
    <property type="entry name" value="Peptidase_S8_Asp-AS"/>
</dbReference>
<feature type="region of interest" description="Disordered" evidence="15">
    <location>
        <begin position="700"/>
        <end position="726"/>
    </location>
</feature>
<evidence type="ECO:0000256" key="4">
    <source>
        <dbReference type="ARBA" id="ARBA00022692"/>
    </source>
</evidence>
<dbReference type="GO" id="GO:0000139">
    <property type="term" value="C:Golgi membrane"/>
    <property type="evidence" value="ECO:0007669"/>
    <property type="project" value="TreeGrafter"/>
</dbReference>
<keyword evidence="6 14" id="KW-0378">Hydrolase</keyword>
<dbReference type="InterPro" id="IPR022398">
    <property type="entry name" value="Peptidase_S8_His-AS"/>
</dbReference>
<dbReference type="Pfam" id="PF01483">
    <property type="entry name" value="P_proprotein"/>
    <property type="match status" value="1"/>
</dbReference>
<evidence type="ECO:0000256" key="12">
    <source>
        <dbReference type="ARBA" id="ARBA00023180"/>
    </source>
</evidence>
<keyword evidence="11" id="KW-0865">Zymogen</keyword>
<feature type="compositionally biased region" description="Basic and acidic residues" evidence="15">
    <location>
        <begin position="715"/>
        <end position="726"/>
    </location>
</feature>
<dbReference type="Pfam" id="PF00082">
    <property type="entry name" value="Peptidase_S8"/>
    <property type="match status" value="1"/>
</dbReference>
<feature type="chain" id="PRO_5034873010" description="P/Homo B domain-containing protein" evidence="17">
    <location>
        <begin position="22"/>
        <end position="1090"/>
    </location>
</feature>
<dbReference type="SUPFAM" id="SSF49785">
    <property type="entry name" value="Galactose-binding domain-like"/>
    <property type="match status" value="1"/>
</dbReference>
<keyword evidence="3 14" id="KW-0645">Protease</keyword>
<feature type="domain" description="P/Homo B" evidence="18">
    <location>
        <begin position="704"/>
        <end position="844"/>
    </location>
</feature>
<dbReference type="SUPFAM" id="SSF52743">
    <property type="entry name" value="Subtilisin-like"/>
    <property type="match status" value="1"/>
</dbReference>
<dbReference type="PROSITE" id="PS00138">
    <property type="entry name" value="SUBTILASE_SER"/>
    <property type="match status" value="1"/>
</dbReference>
<dbReference type="GO" id="GO:0005802">
    <property type="term" value="C:trans-Golgi network"/>
    <property type="evidence" value="ECO:0007669"/>
    <property type="project" value="TreeGrafter"/>
</dbReference>
<evidence type="ECO:0000256" key="14">
    <source>
        <dbReference type="PROSITE-ProRule" id="PRU01240"/>
    </source>
</evidence>
<dbReference type="InterPro" id="IPR015500">
    <property type="entry name" value="Peptidase_S8_subtilisin-rel"/>
</dbReference>
<evidence type="ECO:0000256" key="3">
    <source>
        <dbReference type="ARBA" id="ARBA00022670"/>
    </source>
</evidence>
<dbReference type="OrthoDB" id="300641at2759"/>
<dbReference type="Gene3D" id="3.40.50.200">
    <property type="entry name" value="Peptidase S8/S53 domain"/>
    <property type="match status" value="1"/>
</dbReference>
<dbReference type="PROSITE" id="PS00136">
    <property type="entry name" value="SUBTILASE_ASP"/>
    <property type="match status" value="1"/>
</dbReference>
<dbReference type="GO" id="GO:0016485">
    <property type="term" value="P:protein processing"/>
    <property type="evidence" value="ECO:0007669"/>
    <property type="project" value="TreeGrafter"/>
</dbReference>
<proteinExistence type="inferred from homology"/>
<evidence type="ECO:0000259" key="18">
    <source>
        <dbReference type="PROSITE" id="PS51829"/>
    </source>
</evidence>
<dbReference type="FunFam" id="2.60.120.260:FF:000026">
    <property type="entry name" value="proprotein convertase subtilisin/kexin type 7"/>
    <property type="match status" value="1"/>
</dbReference>
<keyword evidence="7 14" id="KW-0720">Serine protease</keyword>
<gene>
    <name evidence="19" type="ORF">D9757_006557</name>
</gene>
<sequence length="1090" mass="118129">MHFSLATFSTCLALMLSSSTARPMAVESDISASPQGANMTGIIEPVFHVHSRTPTSSQRAAINWLMKGSNIEQMDDAGVSKVKDATRQFLQFQIKLGIVTVSGVTDVFSSGRPVFTITTSGHKVVWYEFPKGGSPRWVGWLSESERGSKAVTMGALYKREGENQLVRVVAPVALDEINTAEALQMLKLSGYSSVPAKRYYDTHNYYVLEHSKTSYSLSLDKVSQLLGVEVVEQAGELVDHWLVRVAKPELAAREETDSVLDTYQRLKTGTHADLSGRGQETTLFPASVLKQRAKRTPIPLPQSSDSPSPARATAQRLGIQDPLFPDQWHLINDEFPSHMMNVTGVWEELGFTGNGVISSIVDDGLDYDNEDLKDNFDAADSYDFNDHISLPTPKLPADHHGTRCAGQIAAKKNTLCGVGIAYNSRVSGVRILSGPISDVDEAAALNYGFHNVSIYSCSWGPPDDGKSMEGPSTLIKKAVVNGINNGRGGKGSIFVFASGNGAHHGDQCNFDGYTNSIYSVTVSAIDYKGLHPYYSEPCAANMVVAYSSGSGKHIVTTDKGTTSCATSHGGTSAAAPNAVGVIALALEANPDLSWRDVQYIAVLTARQVNPNDPDWEKTKGWIRGAQGDEKKPLNDISSGIEGKPYSYKYGYGAIDGYQFVRAAQQWKSVKPQVWIRTHSVQLNNGTFNEKEEYNGGLKIPQDPAKAQAASNSRAHLGDGPEHVSDDNRFSVTSNLELTAETVANANFDPNFLEHIQIQVWIQHARRGDVEVSLTSPQGVVSVLGAMRENDEDKDGYPGWVFMTVKHWGENPIGTWKIQVSDQSNPNRTGSFLGWNMAFWGAALDALKPTPKYEVPSYEKESDQWVFPPLEDSTSTSGDSPSTTRLPTRPTDLLPGDHGSAEGENTKPAFGSGSARPSSTPTPDEGYFSDLSKLSANRKWFGGAIALVALFGLGAAVFLWKRRRSMQRSKMAYESLAVNEDVPMTGFAEQGGLMSGQRSRRGGGGDGQRSGRTRELYDAFGEMSDDDDDNDGEADEATRLNPRGGGGSGVSIGGNEVGFHSGFLDDEDEESGVSPKASRTDLKQTGYRDEP</sequence>
<dbReference type="PANTHER" id="PTHR42884">
    <property type="entry name" value="PROPROTEIN CONVERTASE SUBTILISIN/KEXIN-RELATED"/>
    <property type="match status" value="1"/>
</dbReference>
<feature type="region of interest" description="Disordered" evidence="15">
    <location>
        <begin position="863"/>
        <end position="924"/>
    </location>
</feature>
<keyword evidence="10 16" id="KW-0472">Membrane</keyword>
<evidence type="ECO:0000256" key="8">
    <source>
        <dbReference type="ARBA" id="ARBA00022837"/>
    </source>
</evidence>
<evidence type="ECO:0000256" key="11">
    <source>
        <dbReference type="ARBA" id="ARBA00023145"/>
    </source>
</evidence>
<keyword evidence="4 16" id="KW-0812">Transmembrane</keyword>
<keyword evidence="5 17" id="KW-0732">Signal</keyword>
<dbReference type="PANTHER" id="PTHR42884:SF14">
    <property type="entry name" value="NEUROENDOCRINE CONVERTASE 1"/>
    <property type="match status" value="1"/>
</dbReference>
<dbReference type="InterPro" id="IPR036852">
    <property type="entry name" value="Peptidase_S8/S53_dom_sf"/>
</dbReference>